<dbReference type="GO" id="GO:0005886">
    <property type="term" value="C:plasma membrane"/>
    <property type="evidence" value="ECO:0007669"/>
    <property type="project" value="UniProtKB-SubCell"/>
</dbReference>
<keyword evidence="11 17" id="KW-0472">Membrane</keyword>
<feature type="transmembrane region" description="Helical" evidence="17">
    <location>
        <begin position="197"/>
        <end position="219"/>
    </location>
</feature>
<feature type="transmembrane region" description="Helical" evidence="17">
    <location>
        <begin position="51"/>
        <end position="72"/>
    </location>
</feature>
<feature type="transmembrane region" description="Helical" evidence="17">
    <location>
        <begin position="274"/>
        <end position="295"/>
    </location>
</feature>
<evidence type="ECO:0000256" key="17">
    <source>
        <dbReference type="HAMAP-Rule" id="MF_01006"/>
    </source>
</evidence>
<keyword evidence="7 17" id="KW-0378">Hydrolase</keyword>
<protein>
    <recommendedName>
        <fullName evidence="4 17">Undecaprenyl-diphosphatase</fullName>
        <ecNumber evidence="3 17">3.6.1.27</ecNumber>
    </recommendedName>
    <alternativeName>
        <fullName evidence="15 17">Bacitracin resistance protein</fullName>
    </alternativeName>
    <alternativeName>
        <fullName evidence="14 17">Undecaprenyl pyrophosphate phosphatase</fullName>
    </alternativeName>
</protein>
<keyword evidence="5 17" id="KW-1003">Cell membrane</keyword>
<evidence type="ECO:0000256" key="8">
    <source>
        <dbReference type="ARBA" id="ARBA00022960"/>
    </source>
</evidence>
<keyword evidence="10 17" id="KW-1133">Transmembrane helix</keyword>
<dbReference type="Proteomes" id="UP000585258">
    <property type="component" value="Unassembled WGS sequence"/>
</dbReference>
<keyword evidence="9 17" id="KW-0573">Peptidoglycan synthesis</keyword>
<evidence type="ECO:0000256" key="15">
    <source>
        <dbReference type="ARBA" id="ARBA00032932"/>
    </source>
</evidence>
<evidence type="ECO:0000256" key="13">
    <source>
        <dbReference type="ARBA" id="ARBA00023316"/>
    </source>
</evidence>
<dbReference type="EMBL" id="JACKWY010000002">
    <property type="protein sequence ID" value="MBB6713648.1"/>
    <property type="molecule type" value="Genomic_DNA"/>
</dbReference>
<evidence type="ECO:0000256" key="16">
    <source>
        <dbReference type="ARBA" id="ARBA00047594"/>
    </source>
</evidence>
<dbReference type="RefSeq" id="WP_185163457.1">
    <property type="nucleotide sequence ID" value="NZ_JACKWV010000001.1"/>
</dbReference>
<dbReference type="NCBIfam" id="TIGR00753">
    <property type="entry name" value="undec_PP_bacA"/>
    <property type="match status" value="1"/>
</dbReference>
<feature type="transmembrane region" description="Helical" evidence="17">
    <location>
        <begin position="126"/>
        <end position="145"/>
    </location>
</feature>
<keyword evidence="13 17" id="KW-0961">Cell wall biogenesis/degradation</keyword>
<evidence type="ECO:0000256" key="2">
    <source>
        <dbReference type="ARBA" id="ARBA00010621"/>
    </source>
</evidence>
<dbReference type="EC" id="3.6.1.27" evidence="3 17"/>
<feature type="transmembrane region" description="Helical" evidence="17">
    <location>
        <begin position="239"/>
        <end position="262"/>
    </location>
</feature>
<dbReference type="GO" id="GO:0050380">
    <property type="term" value="F:undecaprenyl-diphosphatase activity"/>
    <property type="evidence" value="ECO:0007669"/>
    <property type="project" value="UniProtKB-UniRule"/>
</dbReference>
<proteinExistence type="inferred from homology"/>
<accession>A0A7X0R5J3</accession>
<reference evidence="18 19" key="1">
    <citation type="submission" date="2020-08" db="EMBL/GenBank/DDBJ databases">
        <title>Clostridia isolated from Swiss meat.</title>
        <authorList>
            <person name="Wambui J."/>
            <person name="Stevens M.J.A."/>
            <person name="Stephan R."/>
        </authorList>
    </citation>
    <scope>NUCLEOTIDE SEQUENCE [LARGE SCALE GENOMIC DNA]</scope>
    <source>
        <strain evidence="18 19">CM001</strain>
    </source>
</reference>
<dbReference type="InterPro" id="IPR003824">
    <property type="entry name" value="UppP"/>
</dbReference>
<dbReference type="GO" id="GO:0008360">
    <property type="term" value="P:regulation of cell shape"/>
    <property type="evidence" value="ECO:0007669"/>
    <property type="project" value="UniProtKB-KW"/>
</dbReference>
<comment type="miscellaneous">
    <text evidence="17">Bacitracin is thought to be involved in the inhibition of peptidoglycan synthesis by sequestering undecaprenyl diphosphate, thereby reducing the pool of lipid carrier available.</text>
</comment>
<evidence type="ECO:0000256" key="6">
    <source>
        <dbReference type="ARBA" id="ARBA00022692"/>
    </source>
</evidence>
<evidence type="ECO:0000256" key="12">
    <source>
        <dbReference type="ARBA" id="ARBA00023251"/>
    </source>
</evidence>
<dbReference type="PANTHER" id="PTHR30622:SF3">
    <property type="entry name" value="UNDECAPRENYL-DIPHOSPHATASE"/>
    <property type="match status" value="1"/>
</dbReference>
<evidence type="ECO:0000256" key="4">
    <source>
        <dbReference type="ARBA" id="ARBA00021581"/>
    </source>
</evidence>
<dbReference type="Pfam" id="PF02673">
    <property type="entry name" value="BacA"/>
    <property type="match status" value="1"/>
</dbReference>
<dbReference type="GO" id="GO:0046677">
    <property type="term" value="P:response to antibiotic"/>
    <property type="evidence" value="ECO:0007669"/>
    <property type="project" value="UniProtKB-UniRule"/>
</dbReference>
<comment type="similarity">
    <text evidence="2 17">Belongs to the UppP family.</text>
</comment>
<evidence type="ECO:0000313" key="19">
    <source>
        <dbReference type="Proteomes" id="UP000585258"/>
    </source>
</evidence>
<comment type="subcellular location">
    <subcellularLocation>
        <location evidence="1 17">Cell membrane</location>
        <topology evidence="1 17">Multi-pass membrane protein</topology>
    </subcellularLocation>
</comment>
<organism evidence="18 19">
    <name type="scientific">Clostridium gasigenes</name>
    <dbReference type="NCBI Taxonomy" id="94869"/>
    <lineage>
        <taxon>Bacteria</taxon>
        <taxon>Bacillati</taxon>
        <taxon>Bacillota</taxon>
        <taxon>Clostridia</taxon>
        <taxon>Eubacteriales</taxon>
        <taxon>Clostridiaceae</taxon>
        <taxon>Clostridium</taxon>
    </lineage>
</organism>
<evidence type="ECO:0000256" key="3">
    <source>
        <dbReference type="ARBA" id="ARBA00012374"/>
    </source>
</evidence>
<feature type="transmembrane region" description="Helical" evidence="17">
    <location>
        <begin position="99"/>
        <end position="120"/>
    </location>
</feature>
<evidence type="ECO:0000256" key="14">
    <source>
        <dbReference type="ARBA" id="ARBA00032707"/>
    </source>
</evidence>
<gene>
    <name evidence="17" type="primary">uppP</name>
    <name evidence="18" type="ORF">H7E68_02715</name>
</gene>
<feature type="transmembrane region" description="Helical" evidence="17">
    <location>
        <begin position="12"/>
        <end position="39"/>
    </location>
</feature>
<keyword evidence="8 17" id="KW-0133">Cell shape</keyword>
<dbReference type="AlphaFoldDB" id="A0A7X0R5J3"/>
<dbReference type="GO" id="GO:0009252">
    <property type="term" value="P:peptidoglycan biosynthetic process"/>
    <property type="evidence" value="ECO:0007669"/>
    <property type="project" value="UniProtKB-KW"/>
</dbReference>
<keyword evidence="6 17" id="KW-0812">Transmembrane</keyword>
<evidence type="ECO:0000313" key="18">
    <source>
        <dbReference type="EMBL" id="MBB6713648.1"/>
    </source>
</evidence>
<dbReference type="HAMAP" id="MF_01006">
    <property type="entry name" value="Undec_diphosphatase"/>
    <property type="match status" value="1"/>
</dbReference>
<comment type="catalytic activity">
    <reaction evidence="16 17">
        <text>di-trans,octa-cis-undecaprenyl diphosphate + H2O = di-trans,octa-cis-undecaprenyl phosphate + phosphate + H(+)</text>
        <dbReference type="Rhea" id="RHEA:28094"/>
        <dbReference type="ChEBI" id="CHEBI:15377"/>
        <dbReference type="ChEBI" id="CHEBI:15378"/>
        <dbReference type="ChEBI" id="CHEBI:43474"/>
        <dbReference type="ChEBI" id="CHEBI:58405"/>
        <dbReference type="ChEBI" id="CHEBI:60392"/>
        <dbReference type="EC" id="3.6.1.27"/>
    </reaction>
</comment>
<evidence type="ECO:0000256" key="1">
    <source>
        <dbReference type="ARBA" id="ARBA00004651"/>
    </source>
</evidence>
<evidence type="ECO:0000256" key="11">
    <source>
        <dbReference type="ARBA" id="ARBA00023136"/>
    </source>
</evidence>
<evidence type="ECO:0000256" key="10">
    <source>
        <dbReference type="ARBA" id="ARBA00022989"/>
    </source>
</evidence>
<dbReference type="GO" id="GO:0071555">
    <property type="term" value="P:cell wall organization"/>
    <property type="evidence" value="ECO:0007669"/>
    <property type="project" value="UniProtKB-KW"/>
</dbReference>
<comment type="function">
    <text evidence="17">Catalyzes the dephosphorylation of undecaprenyl diphosphate (UPP). Confers resistance to bacitracin.</text>
</comment>
<name>A0A7X0R5J3_9CLOT</name>
<evidence type="ECO:0000256" key="7">
    <source>
        <dbReference type="ARBA" id="ARBA00022801"/>
    </source>
</evidence>
<keyword evidence="12 17" id="KW-0046">Antibiotic resistance</keyword>
<dbReference type="PANTHER" id="PTHR30622">
    <property type="entry name" value="UNDECAPRENYL-DIPHOSPHATASE"/>
    <property type="match status" value="1"/>
</dbReference>
<evidence type="ECO:0000256" key="9">
    <source>
        <dbReference type="ARBA" id="ARBA00022984"/>
    </source>
</evidence>
<dbReference type="NCBIfam" id="NF001390">
    <property type="entry name" value="PRK00281.1-4"/>
    <property type="match status" value="1"/>
</dbReference>
<evidence type="ECO:0000256" key="5">
    <source>
        <dbReference type="ARBA" id="ARBA00022475"/>
    </source>
</evidence>
<sequence>MGLDLIYILKAIFIAIVEGLTEFVPVSSTGHMILFGSLIGFNNGGAGAQEFASMFEVVIQLGAILAVVVLYWKKLSGAIAEFFTFIFTGGKKGQIGFKFGINVIIGSIPALIMGLLFHKAIKEKLFYPWAVIVGFIVGGILLLVIENRFRNKISKSGKTPTVDVFDLTPMQSLKVGCFQLLALWPGMSRSASTIMGGWISGIATPAAAEFSFFLAIPAMVGSSGLDLIKFDYSIMNSTYAVALIAGFVVAFIVALVVMEMFVSYLKKRPMRIFAIYRIVAGIVLLGLSVTGIVTLTM</sequence>
<comment type="caution">
    <text evidence="18">The sequence shown here is derived from an EMBL/GenBank/DDBJ whole genome shotgun (WGS) entry which is preliminary data.</text>
</comment>